<proteinExistence type="predicted"/>
<keyword evidence="2" id="KW-1185">Reference proteome</keyword>
<name>A0ACD3YYI3_FUSSC</name>
<reference evidence="1" key="1">
    <citation type="submission" date="2021-11" db="EMBL/GenBank/DDBJ databases">
        <title>Fusarium solani-melongenae Genome sequencing and assembly.</title>
        <authorList>
            <person name="Xie S."/>
            <person name="Huang L."/>
            <person name="Zhang X."/>
        </authorList>
    </citation>
    <scope>NUCLEOTIDE SEQUENCE</scope>
    <source>
        <strain evidence="1">CRI 24-3</strain>
    </source>
</reference>
<accession>A0ACD3YYI3</accession>
<sequence length="598" mass="66068">MADNAQESARPAEQPRFHFFTNTWINDPCAPGYDPWTRTYHLFYQCNPAGCEWGNMSWGHAMSKDMLTWSSASTSPALAPDQPYDSQGVFTGCWIPPADAGDKTLRVAYSSVRHLPFHWSTPPYPRDAAGLAIATSHDGGVTWEKSRGNPILAGEPAGLLVTGFRDPYVTRLPAISEALGSSTMTRYGLISGGIQDVGPTTFLYAIDDNKVEEWTYLGPLVDVPARFQPSKKWSGNYGVNWECTNIVTLHADSESRHFLIIGAEGDVEKDHVKNHGHPAGTPSRTVRGQVWMLGNLTRADEGVKFQYKHGGYLDHGPLYAANSFVDPISKRHVVYAWIPEEDIPLEAAKRKGWNGSLAIPREIFLLRVPNVERTLRGTLAECHPFEVKTEVDGSMTLLTLGVKPIDEMTRLREACTRVLKLETTAMLPDKNGLAHLTVFQTQSSSWELEAVISIHSECESVGFNIRHNQDLSIHTSITFCTVTETIIVDREASTTDATVNKCPDAGPFTLLTRKEENGFEMEKLHLRIFSDGDILEVFANDRFALATMVYSKSYNPENSGITTFANGSVGSAVFESVTVWDGLDAKKVCTSIDSLTAE</sequence>
<dbReference type="EMBL" id="CP090033">
    <property type="protein sequence ID" value="UPK93940.1"/>
    <property type="molecule type" value="Genomic_DNA"/>
</dbReference>
<protein>
    <submittedName>
        <fullName evidence="1">Uncharacterized protein</fullName>
    </submittedName>
</protein>
<dbReference type="Proteomes" id="UP000830768">
    <property type="component" value="Chromosome 4"/>
</dbReference>
<organism evidence="1 2">
    <name type="scientific">Fusarium solani subsp. cucurbitae</name>
    <name type="common">Neocosmosporum cucurbitae</name>
    <dbReference type="NCBI Taxonomy" id="2747967"/>
    <lineage>
        <taxon>Eukaryota</taxon>
        <taxon>Fungi</taxon>
        <taxon>Dikarya</taxon>
        <taxon>Ascomycota</taxon>
        <taxon>Pezizomycotina</taxon>
        <taxon>Sordariomycetes</taxon>
        <taxon>Hypocreomycetidae</taxon>
        <taxon>Hypocreales</taxon>
        <taxon>Nectriaceae</taxon>
        <taxon>Fusarium</taxon>
        <taxon>Fusarium solani species complex</taxon>
    </lineage>
</organism>
<evidence type="ECO:0000313" key="2">
    <source>
        <dbReference type="Proteomes" id="UP000830768"/>
    </source>
</evidence>
<gene>
    <name evidence="1" type="ORF">LCI18_004875</name>
</gene>
<evidence type="ECO:0000313" key="1">
    <source>
        <dbReference type="EMBL" id="UPK93940.1"/>
    </source>
</evidence>